<dbReference type="RefSeq" id="WP_020995168.1">
    <property type="nucleotide sequence ID" value="NZ_CABMNL010000001.1"/>
</dbReference>
<evidence type="ECO:0000313" key="14">
    <source>
        <dbReference type="Proteomes" id="UP000003973"/>
    </source>
</evidence>
<feature type="domain" description="Histidine kinase" evidence="11">
    <location>
        <begin position="295"/>
        <end position="517"/>
    </location>
</feature>
<comment type="caution">
    <text evidence="13">The sequence shown here is derived from an EMBL/GenBank/DDBJ whole genome shotgun (WGS) entry which is preliminary data.</text>
</comment>
<protein>
    <recommendedName>
        <fullName evidence="8">Virulence sensor protein BvgS</fullName>
        <ecNumber evidence="2">2.7.13.3</ecNumber>
    </recommendedName>
</protein>
<comment type="function">
    <text evidence="7">Member of the two-component regulatory system BvgS/BvgA. Phosphorylates BvgA via a four-step phosphorelay in response to environmental signals.</text>
</comment>
<dbReference type="Gene3D" id="3.30.450.20">
    <property type="entry name" value="PAS domain"/>
    <property type="match status" value="2"/>
</dbReference>
<dbReference type="GO" id="GO:0000155">
    <property type="term" value="F:phosphorelay sensor kinase activity"/>
    <property type="evidence" value="ECO:0007669"/>
    <property type="project" value="InterPro"/>
</dbReference>
<dbReference type="eggNOG" id="COG0642">
    <property type="taxonomic scope" value="Bacteria"/>
</dbReference>
<dbReference type="CDD" id="cd17546">
    <property type="entry name" value="REC_hyHK_CKI1_RcsC-like"/>
    <property type="match status" value="1"/>
</dbReference>
<evidence type="ECO:0000256" key="10">
    <source>
        <dbReference type="SAM" id="Coils"/>
    </source>
</evidence>
<evidence type="ECO:0000256" key="3">
    <source>
        <dbReference type="ARBA" id="ARBA00022553"/>
    </source>
</evidence>
<reference evidence="13" key="1">
    <citation type="submission" date="2011-10" db="EMBL/GenBank/DDBJ databases">
        <title>The Genome Sequence of Oxalobacter formigenes HOxBLS.</title>
        <authorList>
            <consortium name="The Broad Institute Genome Sequencing Platform"/>
            <person name="Earl A."/>
            <person name="Ward D."/>
            <person name="Feldgarden M."/>
            <person name="Gevers D."/>
            <person name="Allison M.J."/>
            <person name="Humphrey S."/>
            <person name="Young S.K."/>
            <person name="Zeng Q."/>
            <person name="Gargeya S."/>
            <person name="Fitzgerald M."/>
            <person name="Haas B."/>
            <person name="Abouelleil A."/>
            <person name="Alvarado L."/>
            <person name="Arachchi H.M."/>
            <person name="Berlin A."/>
            <person name="Brown A."/>
            <person name="Chapman S.B."/>
            <person name="Chen Z."/>
            <person name="Dunbar C."/>
            <person name="Freedman E."/>
            <person name="Gearin G."/>
            <person name="Goldberg J."/>
            <person name="Griggs A."/>
            <person name="Gujja S."/>
            <person name="Heiman D."/>
            <person name="Howarth C."/>
            <person name="Larson L."/>
            <person name="Lui A."/>
            <person name="MacDonald P.J.P."/>
            <person name="Montmayeur A."/>
            <person name="Murphy C."/>
            <person name="Neiman D."/>
            <person name="Pearson M."/>
            <person name="Priest M."/>
            <person name="Roberts A."/>
            <person name="Saif S."/>
            <person name="Shea T."/>
            <person name="Shenoy N."/>
            <person name="Sisk P."/>
            <person name="Stolte C."/>
            <person name="Sykes S."/>
            <person name="Wortman J."/>
            <person name="Nusbaum C."/>
            <person name="Birren B."/>
        </authorList>
    </citation>
    <scope>NUCLEOTIDE SEQUENCE [LARGE SCALE GENOMIC DNA]</scope>
    <source>
        <strain evidence="13">HOxBLS</strain>
    </source>
</reference>
<dbReference type="InterPro" id="IPR005467">
    <property type="entry name" value="His_kinase_dom"/>
</dbReference>
<dbReference type="eggNOG" id="COG2205">
    <property type="taxonomic scope" value="Bacteria"/>
</dbReference>
<keyword evidence="3 9" id="KW-0597">Phosphoprotein</keyword>
<dbReference type="InterPro" id="IPR035965">
    <property type="entry name" value="PAS-like_dom_sf"/>
</dbReference>
<dbReference type="Proteomes" id="UP000003973">
    <property type="component" value="Unassembled WGS sequence"/>
</dbReference>
<feature type="modified residue" description="4-aspartylphosphate" evidence="9">
    <location>
        <position position="725"/>
    </location>
</feature>
<dbReference type="InterPro" id="IPR011006">
    <property type="entry name" value="CheY-like_superfamily"/>
</dbReference>
<proteinExistence type="predicted"/>
<dbReference type="SUPFAM" id="SSF47384">
    <property type="entry name" value="Homodimeric domain of signal transducing histidine kinase"/>
    <property type="match status" value="1"/>
</dbReference>
<dbReference type="InterPro" id="IPR004358">
    <property type="entry name" value="Sig_transdc_His_kin-like_C"/>
</dbReference>
<evidence type="ECO:0000256" key="6">
    <source>
        <dbReference type="ARBA" id="ARBA00023026"/>
    </source>
</evidence>
<evidence type="ECO:0000256" key="9">
    <source>
        <dbReference type="PROSITE-ProRule" id="PRU00169"/>
    </source>
</evidence>
<dbReference type="InterPro" id="IPR036097">
    <property type="entry name" value="HisK_dim/P_sf"/>
</dbReference>
<evidence type="ECO:0000256" key="5">
    <source>
        <dbReference type="ARBA" id="ARBA00023012"/>
    </source>
</evidence>
<dbReference type="Pfam" id="PF00072">
    <property type="entry name" value="Response_reg"/>
    <property type="match status" value="1"/>
</dbReference>
<dbReference type="PANTHER" id="PTHR45339">
    <property type="entry name" value="HYBRID SIGNAL TRANSDUCTION HISTIDINE KINASE J"/>
    <property type="match status" value="1"/>
</dbReference>
<dbReference type="PRINTS" id="PR00344">
    <property type="entry name" value="BCTRLSENSOR"/>
</dbReference>
<dbReference type="NCBIfam" id="TIGR00229">
    <property type="entry name" value="sensory_box"/>
    <property type="match status" value="1"/>
</dbReference>
<dbReference type="HOGENOM" id="CLU_000445_114_15_4"/>
<dbReference type="EMBL" id="ACDP02000023">
    <property type="protein sequence ID" value="EEO27518.2"/>
    <property type="molecule type" value="Genomic_DNA"/>
</dbReference>
<evidence type="ECO:0000259" key="11">
    <source>
        <dbReference type="PROSITE" id="PS50109"/>
    </source>
</evidence>
<dbReference type="PROSITE" id="PS50109">
    <property type="entry name" value="HIS_KIN"/>
    <property type="match status" value="1"/>
</dbReference>
<dbReference type="Pfam" id="PF00512">
    <property type="entry name" value="HisKA"/>
    <property type="match status" value="1"/>
</dbReference>
<evidence type="ECO:0000259" key="12">
    <source>
        <dbReference type="PROSITE" id="PS50110"/>
    </source>
</evidence>
<keyword evidence="10" id="KW-0175">Coiled coil</keyword>
<dbReference type="SUPFAM" id="SSF55785">
    <property type="entry name" value="PYP-like sensor domain (PAS domain)"/>
    <property type="match status" value="2"/>
</dbReference>
<dbReference type="PANTHER" id="PTHR45339:SF1">
    <property type="entry name" value="HYBRID SIGNAL TRANSDUCTION HISTIDINE KINASE J"/>
    <property type="match status" value="1"/>
</dbReference>
<evidence type="ECO:0000256" key="1">
    <source>
        <dbReference type="ARBA" id="ARBA00000085"/>
    </source>
</evidence>
<dbReference type="CDD" id="cd16922">
    <property type="entry name" value="HATPase_EvgS-ArcB-TorS-like"/>
    <property type="match status" value="1"/>
</dbReference>
<dbReference type="InterPro" id="IPR003661">
    <property type="entry name" value="HisK_dim/P_dom"/>
</dbReference>
<dbReference type="Pfam" id="PF02518">
    <property type="entry name" value="HATPase_c"/>
    <property type="match status" value="1"/>
</dbReference>
<evidence type="ECO:0000256" key="2">
    <source>
        <dbReference type="ARBA" id="ARBA00012438"/>
    </source>
</evidence>
<dbReference type="Gene3D" id="3.40.50.2300">
    <property type="match status" value="2"/>
</dbReference>
<dbReference type="InterPro" id="IPR000014">
    <property type="entry name" value="PAS"/>
</dbReference>
<evidence type="ECO:0000313" key="13">
    <source>
        <dbReference type="EMBL" id="EEO27518.2"/>
    </source>
</evidence>
<feature type="coiled-coil region" evidence="10">
    <location>
        <begin position="258"/>
        <end position="285"/>
    </location>
</feature>
<feature type="domain" description="Response regulatory" evidence="12">
    <location>
        <begin position="535"/>
        <end position="654"/>
    </location>
</feature>
<dbReference type="Gene3D" id="3.30.565.10">
    <property type="entry name" value="Histidine kinase-like ATPase, C-terminal domain"/>
    <property type="match status" value="1"/>
</dbReference>
<name>C3X2T2_9BURK</name>
<dbReference type="FunFam" id="3.30.565.10:FF:000010">
    <property type="entry name" value="Sensor histidine kinase RcsC"/>
    <property type="match status" value="1"/>
</dbReference>
<evidence type="ECO:0000256" key="4">
    <source>
        <dbReference type="ARBA" id="ARBA00022729"/>
    </source>
</evidence>
<dbReference type="CDD" id="cd00082">
    <property type="entry name" value="HisKA"/>
    <property type="match status" value="1"/>
</dbReference>
<dbReference type="InterPro" id="IPR036890">
    <property type="entry name" value="HATPase_C_sf"/>
</dbReference>
<evidence type="ECO:0000256" key="8">
    <source>
        <dbReference type="ARBA" id="ARBA00070152"/>
    </source>
</evidence>
<keyword evidence="6" id="KW-0843">Virulence</keyword>
<gene>
    <name evidence="13" type="ORF">OFAG_00671</name>
</gene>
<dbReference type="SUPFAM" id="SSF55874">
    <property type="entry name" value="ATPase domain of HSP90 chaperone/DNA topoisomerase II/histidine kinase"/>
    <property type="match status" value="1"/>
</dbReference>
<organism evidence="13 14">
    <name type="scientific">Oxalobacter paraformigenes</name>
    <dbReference type="NCBI Taxonomy" id="556268"/>
    <lineage>
        <taxon>Bacteria</taxon>
        <taxon>Pseudomonadati</taxon>
        <taxon>Pseudomonadota</taxon>
        <taxon>Betaproteobacteria</taxon>
        <taxon>Burkholderiales</taxon>
        <taxon>Oxalobacteraceae</taxon>
        <taxon>Oxalobacter</taxon>
    </lineage>
</organism>
<keyword evidence="14" id="KW-1185">Reference proteome</keyword>
<evidence type="ECO:0000256" key="7">
    <source>
        <dbReference type="ARBA" id="ARBA00058004"/>
    </source>
</evidence>
<dbReference type="SUPFAM" id="SSF52172">
    <property type="entry name" value="CheY-like"/>
    <property type="match status" value="2"/>
</dbReference>
<comment type="caution">
    <text evidence="9">Lacks conserved residue(s) required for the propagation of feature annotation.</text>
</comment>
<dbReference type="SMART" id="SM00388">
    <property type="entry name" value="HisKA"/>
    <property type="match status" value="1"/>
</dbReference>
<dbReference type="SMART" id="SM00387">
    <property type="entry name" value="HATPase_c"/>
    <property type="match status" value="1"/>
</dbReference>
<dbReference type="AlphaFoldDB" id="C3X2T2"/>
<dbReference type="InterPro" id="IPR003594">
    <property type="entry name" value="HATPase_dom"/>
</dbReference>
<dbReference type="PROSITE" id="PS50110">
    <property type="entry name" value="RESPONSE_REGULATORY"/>
    <property type="match status" value="2"/>
</dbReference>
<dbReference type="SMART" id="SM00448">
    <property type="entry name" value="REC"/>
    <property type="match status" value="2"/>
</dbReference>
<keyword evidence="4" id="KW-0732">Signal</keyword>
<accession>C3X2T2</accession>
<sequence length="802" mass="90826">MSVAPLKQQYDRLDYEYNTLMSAMHVSVSKHLLDEHFTVLWGNDYYYSRTGYTREEYETRFHNRVSEHYRDDPGMLRQIGDRILAARDAGEKRYEVVCRMPQKDGAYIWIKIIGTFTDEFVGGKQVIYCVFADITDLVRAQQERTVAFDSLPGFVARFRMRKNGMPEFIGANERFVAFFGKRPEQGSPCPLYRLDIPENREAFAENMPLMQKGEPVRFVIREKNRQGEDAWLQLNAECIDRIADDPVYLVIYLDITDVTELRDLQKKLEERTAMLRNALEMAERANQVKSDFLARMSHDIRTPMNAITGLISIARDCVNDPVKIRECLNKLEFSSGSLLSLINDILDMSKIESGRMELKKREFSFVAFIDDIVSAVYAQAQKKRIGFHVEIAENVRELYSGDALKLKQIVSNLLSNAIKFTDSGGRVELQVEEGQRIKRTCELVFTVSDNGIGMEPDVIERVFLPFEQDVRHRENRGGSGLGLAIVHSYVQLMNGRVDVESEPGKGSRFVAQVWLDPVEALPEQPDLKDRFAGYRALLVDERSGENGHTAEALARFGVETETVFSDEAALDALEEARRNGKAFDLLLLSWKSPVRKVTDLVKTVRNRYSDSLSVGMVTYHVRGIRAEAQKAGIVHFLQKPLFPSTVYEFLLSVTDTGASETTPDPEAALAGRRVLLVEDNDINREIAQTLLQARRLKVDTAGNGQEAVEKFLLAMPGSYLAILMDVQMPVMNGLEATRIIRHSPRADAKTVPVIGLSANAFEEDIEKSLEAGMNAYLAKPIDVPHLFQVLQHYSGQRKQPPD</sequence>
<dbReference type="EC" id="2.7.13.3" evidence="2"/>
<feature type="domain" description="Response regulatory" evidence="12">
    <location>
        <begin position="673"/>
        <end position="794"/>
    </location>
</feature>
<dbReference type="InterPro" id="IPR001789">
    <property type="entry name" value="Sig_transdc_resp-reg_receiver"/>
</dbReference>
<comment type="catalytic activity">
    <reaction evidence="1">
        <text>ATP + protein L-histidine = ADP + protein N-phospho-L-histidine.</text>
        <dbReference type="EC" id="2.7.13.3"/>
    </reaction>
</comment>
<dbReference type="Gene3D" id="1.10.287.130">
    <property type="match status" value="1"/>
</dbReference>
<keyword evidence="5" id="KW-0902">Two-component regulatory system</keyword>